<comment type="caution">
    <text evidence="3">The sequence shown here is derived from an EMBL/GenBank/DDBJ whole genome shotgun (WGS) entry which is preliminary data.</text>
</comment>
<gene>
    <name evidence="3" type="primary">tolA</name>
    <name evidence="3" type="ORF">GEV47_10685</name>
</gene>
<keyword evidence="2" id="KW-0472">Membrane</keyword>
<evidence type="ECO:0000256" key="1">
    <source>
        <dbReference type="SAM" id="MobiDB-lite"/>
    </source>
</evidence>
<proteinExistence type="predicted"/>
<dbReference type="GO" id="GO:0019534">
    <property type="term" value="F:toxin transmembrane transporter activity"/>
    <property type="evidence" value="ECO:0007669"/>
    <property type="project" value="InterPro"/>
</dbReference>
<keyword evidence="4" id="KW-1185">Reference proteome</keyword>
<sequence>MQNHSPYLVPQEPGRWRAIALAAVVHFALLAFLWIGVQWQSKVPVAVEAEVWSMDAKEAAPPAPTPPPVLQPEPVTPEPLPEPKPVIAPPPPKVVEQPVVPDPEIALAKERKRKELEQKKLDQEEQDRKDKALQQEQQRKEDELAKKEKAKKDTADAKAEKQKEDDAKKKADAAEAKLKAAADAKQKQKLDAAKKAEAAADQAQHDATMKKLLGQASGNGAANSTGTAAKSQGPKGGDPGYASKVGAKIRNNINFNAPDDVSGNPAAEFDVQLLPDGSISSIRLKKPSGVPGFDEAVKRAIERSAPYPKDNSGTVPSGFTGIHRLKDQ</sequence>
<dbReference type="Gene3D" id="3.30.1150.10">
    <property type="match status" value="1"/>
</dbReference>
<feature type="region of interest" description="Disordered" evidence="1">
    <location>
        <begin position="302"/>
        <end position="328"/>
    </location>
</feature>
<feature type="compositionally biased region" description="Low complexity" evidence="1">
    <location>
        <begin position="94"/>
        <end position="103"/>
    </location>
</feature>
<keyword evidence="2" id="KW-0812">Transmembrane</keyword>
<dbReference type="EMBL" id="WINI01000005">
    <property type="protein sequence ID" value="MQR01144.1"/>
    <property type="molecule type" value="Genomic_DNA"/>
</dbReference>
<dbReference type="SUPFAM" id="SSF74653">
    <property type="entry name" value="TolA/TonB C-terminal domain"/>
    <property type="match status" value="1"/>
</dbReference>
<keyword evidence="2" id="KW-1133">Transmembrane helix</keyword>
<feature type="region of interest" description="Disordered" evidence="1">
    <location>
        <begin position="58"/>
        <end position="244"/>
    </location>
</feature>
<feature type="compositionally biased region" description="Basic and acidic residues" evidence="1">
    <location>
        <begin position="107"/>
        <end position="209"/>
    </location>
</feature>
<feature type="compositionally biased region" description="Low complexity" evidence="1">
    <location>
        <begin position="216"/>
        <end position="229"/>
    </location>
</feature>
<name>A0A843YTW3_9BURK</name>
<evidence type="ECO:0000313" key="4">
    <source>
        <dbReference type="Proteomes" id="UP000451565"/>
    </source>
</evidence>
<dbReference type="InterPro" id="IPR014161">
    <property type="entry name" value="Tol-Pal_TolA"/>
</dbReference>
<evidence type="ECO:0000313" key="3">
    <source>
        <dbReference type="EMBL" id="MQR01144.1"/>
    </source>
</evidence>
<protein>
    <submittedName>
        <fullName evidence="3">Cell envelope integrity protein TolA</fullName>
    </submittedName>
</protein>
<feature type="transmembrane region" description="Helical" evidence="2">
    <location>
        <begin position="16"/>
        <end position="35"/>
    </location>
</feature>
<dbReference type="NCBIfam" id="TIGR02794">
    <property type="entry name" value="tolA_full"/>
    <property type="match status" value="1"/>
</dbReference>
<organism evidence="3 4">
    <name type="scientific">Glaciimonas soli</name>
    <dbReference type="NCBI Taxonomy" id="2590999"/>
    <lineage>
        <taxon>Bacteria</taxon>
        <taxon>Pseudomonadati</taxon>
        <taxon>Pseudomonadota</taxon>
        <taxon>Betaproteobacteria</taxon>
        <taxon>Burkholderiales</taxon>
        <taxon>Oxalobacteraceae</taxon>
        <taxon>Glaciimonas</taxon>
    </lineage>
</organism>
<evidence type="ECO:0000256" key="2">
    <source>
        <dbReference type="SAM" id="Phobius"/>
    </source>
</evidence>
<dbReference type="Proteomes" id="UP000451565">
    <property type="component" value="Unassembled WGS sequence"/>
</dbReference>
<dbReference type="Pfam" id="PF13103">
    <property type="entry name" value="TonB_2"/>
    <property type="match status" value="1"/>
</dbReference>
<accession>A0A843YTW3</accession>
<reference evidence="3 4" key="1">
    <citation type="submission" date="2019-10" db="EMBL/GenBank/DDBJ databases">
        <title>Glaciimonas soli sp. nov., a psychrophilic bacterium isolated from the forest soil of a high elevation mountain in Taiwan.</title>
        <authorList>
            <person name="Wang L.-T."/>
            <person name="Shieh W.Y."/>
        </authorList>
    </citation>
    <scope>NUCLEOTIDE SEQUENCE [LARGE SCALE GENOMIC DNA]</scope>
    <source>
        <strain evidence="3 4">GS1</strain>
    </source>
</reference>
<dbReference type="GO" id="GO:0043213">
    <property type="term" value="P:bacteriocin transport"/>
    <property type="evidence" value="ECO:0007669"/>
    <property type="project" value="InterPro"/>
</dbReference>
<dbReference type="AlphaFoldDB" id="A0A843YTW3"/>
<feature type="compositionally biased region" description="Pro residues" evidence="1">
    <location>
        <begin position="61"/>
        <end position="93"/>
    </location>
</feature>
<dbReference type="GO" id="GO:0016020">
    <property type="term" value="C:membrane"/>
    <property type="evidence" value="ECO:0007669"/>
    <property type="project" value="InterPro"/>
</dbReference>